<accession>A0AAN0JSU2</accession>
<organism evidence="2 3">
    <name type="scientific">Amphimedon queenslandica</name>
    <name type="common">Sponge</name>
    <dbReference type="NCBI Taxonomy" id="400682"/>
    <lineage>
        <taxon>Eukaryota</taxon>
        <taxon>Metazoa</taxon>
        <taxon>Porifera</taxon>
        <taxon>Demospongiae</taxon>
        <taxon>Heteroscleromorpha</taxon>
        <taxon>Haplosclerida</taxon>
        <taxon>Niphatidae</taxon>
        <taxon>Amphimedon</taxon>
    </lineage>
</organism>
<keyword evidence="3" id="KW-1185">Reference proteome</keyword>
<evidence type="ECO:0000256" key="1">
    <source>
        <dbReference type="SAM" id="Phobius"/>
    </source>
</evidence>
<dbReference type="EnsemblMetazoa" id="XM_020004398.1">
    <property type="protein sequence ID" value="XP_019859957.1"/>
    <property type="gene ID" value="LOC109588215"/>
</dbReference>
<protein>
    <submittedName>
        <fullName evidence="2">Uncharacterized protein</fullName>
    </submittedName>
</protein>
<proteinExistence type="predicted"/>
<dbReference type="GeneID" id="109588215"/>
<sequence length="139" mass="14381">MSSDHVSTVYITSIPTISSQACVSSQPITVTSSITTISMQARTFSEPVTVTSIRTSTLTTATSASVINESPSLSKITITVEKTLPCSAVILPTTQPNQSSLNSSVVVGGVMGYVILVILGVVGTVGGFSVEEVPEDNKE</sequence>
<reference evidence="3" key="1">
    <citation type="journal article" date="2010" name="Nature">
        <title>The Amphimedon queenslandica genome and the evolution of animal complexity.</title>
        <authorList>
            <person name="Srivastava M."/>
            <person name="Simakov O."/>
            <person name="Chapman J."/>
            <person name="Fahey B."/>
            <person name="Gauthier M.E."/>
            <person name="Mitros T."/>
            <person name="Richards G.S."/>
            <person name="Conaco C."/>
            <person name="Dacre M."/>
            <person name="Hellsten U."/>
            <person name="Larroux C."/>
            <person name="Putnam N.H."/>
            <person name="Stanke M."/>
            <person name="Adamska M."/>
            <person name="Darling A."/>
            <person name="Degnan S.M."/>
            <person name="Oakley T.H."/>
            <person name="Plachetzki D.C."/>
            <person name="Zhai Y."/>
            <person name="Adamski M."/>
            <person name="Calcino A."/>
            <person name="Cummins S.F."/>
            <person name="Goodstein D.M."/>
            <person name="Harris C."/>
            <person name="Jackson D.J."/>
            <person name="Leys S.P."/>
            <person name="Shu S."/>
            <person name="Woodcroft B.J."/>
            <person name="Vervoort M."/>
            <person name="Kosik K.S."/>
            <person name="Manning G."/>
            <person name="Degnan B.M."/>
            <person name="Rokhsar D.S."/>
        </authorList>
    </citation>
    <scope>NUCLEOTIDE SEQUENCE [LARGE SCALE GENOMIC DNA]</scope>
</reference>
<feature type="transmembrane region" description="Helical" evidence="1">
    <location>
        <begin position="105"/>
        <end position="130"/>
    </location>
</feature>
<evidence type="ECO:0000313" key="3">
    <source>
        <dbReference type="Proteomes" id="UP000007879"/>
    </source>
</evidence>
<keyword evidence="1" id="KW-0812">Transmembrane</keyword>
<dbReference type="AlphaFoldDB" id="A0AAN0JSU2"/>
<dbReference type="KEGG" id="aqu:109588215"/>
<keyword evidence="1" id="KW-1133">Transmembrane helix</keyword>
<dbReference type="Proteomes" id="UP000007879">
    <property type="component" value="Unassembled WGS sequence"/>
</dbReference>
<reference evidence="2" key="2">
    <citation type="submission" date="2024-06" db="UniProtKB">
        <authorList>
            <consortium name="EnsemblMetazoa"/>
        </authorList>
    </citation>
    <scope>IDENTIFICATION</scope>
</reference>
<evidence type="ECO:0000313" key="2">
    <source>
        <dbReference type="EnsemblMetazoa" id="XP_019859957.1"/>
    </source>
</evidence>
<keyword evidence="1" id="KW-0472">Membrane</keyword>
<dbReference type="RefSeq" id="XP_019859957.1">
    <property type="nucleotide sequence ID" value="XM_020004398.1"/>
</dbReference>
<name>A0AAN0JSU2_AMPQE</name>